<dbReference type="Pfam" id="PF14322">
    <property type="entry name" value="SusD-like_3"/>
    <property type="match status" value="1"/>
</dbReference>
<evidence type="ECO:0000313" key="10">
    <source>
        <dbReference type="Proteomes" id="UP000285864"/>
    </source>
</evidence>
<reference evidence="9 10" key="1">
    <citation type="submission" date="2018-08" db="EMBL/GenBank/DDBJ databases">
        <title>A genome reference for cultivated species of the human gut microbiota.</title>
        <authorList>
            <person name="Zou Y."/>
            <person name="Xue W."/>
            <person name="Luo G."/>
        </authorList>
    </citation>
    <scope>NUCLEOTIDE SEQUENCE [LARGE SCALE GENOMIC DNA]</scope>
    <source>
        <strain evidence="9 10">AF24-2</strain>
    </source>
</reference>
<evidence type="ECO:0000313" key="9">
    <source>
        <dbReference type="EMBL" id="RGR96552.1"/>
    </source>
</evidence>
<name>A0A412GNW3_9BACT</name>
<dbReference type="AlphaFoldDB" id="A0A412GNW3"/>
<evidence type="ECO:0000256" key="4">
    <source>
        <dbReference type="ARBA" id="ARBA00023136"/>
    </source>
</evidence>
<gene>
    <name evidence="9" type="ORF">DWY20_07660</name>
</gene>
<evidence type="ECO:0000256" key="2">
    <source>
        <dbReference type="ARBA" id="ARBA00006275"/>
    </source>
</evidence>
<dbReference type="InterPro" id="IPR033985">
    <property type="entry name" value="SusD-like_N"/>
</dbReference>
<comment type="caution">
    <text evidence="9">The sequence shown here is derived from an EMBL/GenBank/DDBJ whole genome shotgun (WGS) entry which is preliminary data.</text>
</comment>
<sequence>MKLNIKSCLVAGMFSLTMASCSLLGPIDDIHPENVLDDETVITDARSAEIAVNGIYEGWRAKSSIYNALFLRTGVMQSSSVSGARSFLTGDIQDDNVIVEETYIFLYYIINQANSVLAALDKDIKGLSEEENLNYQREAKFNRAMANFMLLRLYGEFCNMDSQYGIVLHDAPVRDNTPKARATVRQCYTSILDDLKEAEVLPVKHSSLGTVAMYYGNYLSAKALKAKVLLSMGNFDEAYKLADEVITKGADEGIMLEPVYGDIFSSFQSTDLLFYPYTMNNQQTVAGYRYDWSAGAGNTLRKIAALYPEDKRYAWAFDAENMISSYRMNKYQMNDNVDKVPGNSLYMLRLSEMYLVKAEAAIRKPAPDFTAAREALRPITDRAGFAADFVDNVADKDMLMTVFYQKYLELFGENFEDWFDMIRYNKLDGTDWVALGYVNSWTRLALPIPRSAIAGNDLLVQNP</sequence>
<evidence type="ECO:0000259" key="8">
    <source>
        <dbReference type="Pfam" id="PF14322"/>
    </source>
</evidence>
<dbReference type="InterPro" id="IPR012944">
    <property type="entry name" value="SusD_RagB_dom"/>
</dbReference>
<evidence type="ECO:0000256" key="5">
    <source>
        <dbReference type="ARBA" id="ARBA00023237"/>
    </source>
</evidence>
<dbReference type="Proteomes" id="UP000285864">
    <property type="component" value="Unassembled WGS sequence"/>
</dbReference>
<accession>A0A412GNW3</accession>
<dbReference type="Pfam" id="PF07980">
    <property type="entry name" value="SusD_RagB"/>
    <property type="match status" value="1"/>
</dbReference>
<organism evidence="9 10">
    <name type="scientific">Phocaeicola coprocola</name>
    <dbReference type="NCBI Taxonomy" id="310298"/>
    <lineage>
        <taxon>Bacteria</taxon>
        <taxon>Pseudomonadati</taxon>
        <taxon>Bacteroidota</taxon>
        <taxon>Bacteroidia</taxon>
        <taxon>Bacteroidales</taxon>
        <taxon>Bacteroidaceae</taxon>
        <taxon>Phocaeicola</taxon>
    </lineage>
</organism>
<dbReference type="EMBL" id="QRUU01000027">
    <property type="protein sequence ID" value="RGR96552.1"/>
    <property type="molecule type" value="Genomic_DNA"/>
</dbReference>
<evidence type="ECO:0000256" key="3">
    <source>
        <dbReference type="ARBA" id="ARBA00022729"/>
    </source>
</evidence>
<feature type="chain" id="PRO_5019072226" evidence="6">
    <location>
        <begin position="20"/>
        <end position="463"/>
    </location>
</feature>
<comment type="similarity">
    <text evidence="2">Belongs to the SusD family.</text>
</comment>
<keyword evidence="4" id="KW-0472">Membrane</keyword>
<dbReference type="RefSeq" id="WP_022124843.1">
    <property type="nucleotide sequence ID" value="NZ_CATZZN010000028.1"/>
</dbReference>
<keyword evidence="5" id="KW-0998">Cell outer membrane</keyword>
<dbReference type="InterPro" id="IPR011990">
    <property type="entry name" value="TPR-like_helical_dom_sf"/>
</dbReference>
<comment type="subcellular location">
    <subcellularLocation>
        <location evidence="1">Cell outer membrane</location>
    </subcellularLocation>
</comment>
<keyword evidence="10" id="KW-1185">Reference proteome</keyword>
<feature type="domain" description="RagB/SusD" evidence="7">
    <location>
        <begin position="301"/>
        <end position="462"/>
    </location>
</feature>
<feature type="domain" description="SusD-like N-terminal" evidence="8">
    <location>
        <begin position="89"/>
        <end position="202"/>
    </location>
</feature>
<evidence type="ECO:0000256" key="6">
    <source>
        <dbReference type="SAM" id="SignalP"/>
    </source>
</evidence>
<protein>
    <submittedName>
        <fullName evidence="9">RagB/SusD family nutrient uptake outer membrane protein</fullName>
    </submittedName>
</protein>
<feature type="signal peptide" evidence="6">
    <location>
        <begin position="1"/>
        <end position="19"/>
    </location>
</feature>
<dbReference type="Gene3D" id="1.25.40.390">
    <property type="match status" value="1"/>
</dbReference>
<evidence type="ECO:0000259" key="7">
    <source>
        <dbReference type="Pfam" id="PF07980"/>
    </source>
</evidence>
<dbReference type="GO" id="GO:0009279">
    <property type="term" value="C:cell outer membrane"/>
    <property type="evidence" value="ECO:0007669"/>
    <property type="project" value="UniProtKB-SubCell"/>
</dbReference>
<dbReference type="SUPFAM" id="SSF48452">
    <property type="entry name" value="TPR-like"/>
    <property type="match status" value="1"/>
</dbReference>
<evidence type="ECO:0000256" key="1">
    <source>
        <dbReference type="ARBA" id="ARBA00004442"/>
    </source>
</evidence>
<proteinExistence type="inferred from homology"/>
<keyword evidence="3 6" id="KW-0732">Signal</keyword>
<dbReference type="PROSITE" id="PS51257">
    <property type="entry name" value="PROKAR_LIPOPROTEIN"/>
    <property type="match status" value="1"/>
</dbReference>